<evidence type="ECO:0000313" key="2">
    <source>
        <dbReference type="EMBL" id="BES81539.1"/>
    </source>
</evidence>
<dbReference type="EMBL" id="AP028907">
    <property type="protein sequence ID" value="BES81539.1"/>
    <property type="molecule type" value="Genomic_DNA"/>
</dbReference>
<gene>
    <name evidence="2" type="ORF">PABY_11060</name>
</gene>
<evidence type="ECO:0000256" key="1">
    <source>
        <dbReference type="SAM" id="Phobius"/>
    </source>
</evidence>
<feature type="transmembrane region" description="Helical" evidence="1">
    <location>
        <begin position="97"/>
        <end position="122"/>
    </location>
</feature>
<sequence length="125" mass="13361">MSAYELLIMFLAPMAVIFGLGPLLRELKAVLGLASAVPVIGFTMKLVVRSVSAINQISAAQSPEEVLYTMENTANGLVNMTADFALERASEAVSTALVAPIMAVLGILGIIGAFVITLMLWYMRR</sequence>
<keyword evidence="1" id="KW-1133">Transmembrane helix</keyword>
<proteinExistence type="predicted"/>
<dbReference type="Proteomes" id="UP001341135">
    <property type="component" value="Chromosome"/>
</dbReference>
<protein>
    <submittedName>
        <fullName evidence="2">Uncharacterized protein</fullName>
    </submittedName>
</protein>
<keyword evidence="1" id="KW-0812">Transmembrane</keyword>
<reference evidence="2 3" key="1">
    <citation type="submission" date="2023-09" db="EMBL/GenBank/DDBJ databases">
        <title>Pyrofollis japonicus gen. nov. sp. nov., a novel member of the family Pyrodictiaceae isolated from the Iheya North hydrothermal field.</title>
        <authorList>
            <person name="Miyazaki U."/>
            <person name="Sanari M."/>
            <person name="Tame A."/>
            <person name="Kitajima M."/>
            <person name="Okamoto A."/>
            <person name="Sawayama S."/>
            <person name="Miyazaki J."/>
            <person name="Takai K."/>
            <person name="Nakagawa S."/>
        </authorList>
    </citation>
    <scope>NUCLEOTIDE SEQUENCE [LARGE SCALE GENOMIC DNA]</scope>
    <source>
        <strain evidence="2 3">AV2</strain>
    </source>
</reference>
<name>A0ABM8IZH3_9CREN</name>
<keyword evidence="1" id="KW-0472">Membrane</keyword>
<evidence type="ECO:0000313" key="3">
    <source>
        <dbReference type="Proteomes" id="UP001341135"/>
    </source>
</evidence>
<organism evidence="2 3">
    <name type="scientific">Pyrodictium abyssi</name>
    <dbReference type="NCBI Taxonomy" id="54256"/>
    <lineage>
        <taxon>Archaea</taxon>
        <taxon>Thermoproteota</taxon>
        <taxon>Thermoprotei</taxon>
        <taxon>Desulfurococcales</taxon>
        <taxon>Pyrodictiaceae</taxon>
        <taxon>Pyrodictium</taxon>
    </lineage>
</organism>
<accession>A0ABM8IZH3</accession>
<keyword evidence="3" id="KW-1185">Reference proteome</keyword>
<feature type="transmembrane region" description="Helical" evidence="1">
    <location>
        <begin position="6"/>
        <end position="24"/>
    </location>
</feature>